<dbReference type="EMBL" id="VZQQ01000130">
    <property type="protein sequence ID" value="MBC8752665.1"/>
    <property type="molecule type" value="Genomic_DNA"/>
</dbReference>
<reference evidence="2 3" key="1">
    <citation type="submission" date="2019-09" db="EMBL/GenBank/DDBJ databases">
        <title>Paraburkholderia podalyriae sp. nov., A South African Podalyria-associated rhizobium.</title>
        <authorList>
            <person name="Mavima L."/>
            <person name="Beukes C.W."/>
            <person name="Palmer M."/>
            <person name="De Meyer S.E."/>
            <person name="James E.K."/>
            <person name="Maluk M."/>
            <person name="Avontuur J.R."/>
            <person name="Chan W.Y."/>
            <person name="Venter S.N."/>
            <person name="Steenkamp E.T."/>
        </authorList>
    </citation>
    <scope>NUCLEOTIDE SEQUENCE [LARGE SCALE GENOMIC DNA]</scope>
    <source>
        <strain evidence="2 3">WC7.3b</strain>
    </source>
</reference>
<evidence type="ECO:0000256" key="1">
    <source>
        <dbReference type="SAM" id="SignalP"/>
    </source>
</evidence>
<gene>
    <name evidence="2" type="ORF">F6X42_41790</name>
</gene>
<proteinExistence type="predicted"/>
<feature type="signal peptide" evidence="1">
    <location>
        <begin position="1"/>
        <end position="21"/>
    </location>
</feature>
<protein>
    <submittedName>
        <fullName evidence="2">Copper-binding protein</fullName>
    </submittedName>
</protein>
<keyword evidence="3" id="KW-1185">Reference proteome</keyword>
<feature type="chain" id="PRO_5046736177" evidence="1">
    <location>
        <begin position="22"/>
        <end position="195"/>
    </location>
</feature>
<keyword evidence="1" id="KW-0732">Signal</keyword>
<dbReference type="RefSeq" id="WP_187639501.1">
    <property type="nucleotide sequence ID" value="NZ_VZQQ01000130.1"/>
</dbReference>
<dbReference type="Proteomes" id="UP000736373">
    <property type="component" value="Unassembled WGS sequence"/>
</dbReference>
<name>A0ABR7Q290_9BURK</name>
<sequence>MKNMKFLVIAALAAIPPAAWAQPQSVEVTKAPGQATIKGTTRVTATVQNIDPATRSVLLKPQNGKIVEVQVGEEARNFDQLKVGDVVTAVYRQSLTLSLQKNVGATASTEEQPIMERAPEGGKPGGTVGRQVTIVADVVAVNPNSRTVTLKGPKGNTVDLKVEDPAQFANIKKGDQVQAVYTEALAISVEPAVKK</sequence>
<organism evidence="2 3">
    <name type="scientific">Paraburkholderia podalyriae</name>
    <dbReference type="NCBI Taxonomy" id="1938811"/>
    <lineage>
        <taxon>Bacteria</taxon>
        <taxon>Pseudomonadati</taxon>
        <taxon>Pseudomonadota</taxon>
        <taxon>Betaproteobacteria</taxon>
        <taxon>Burkholderiales</taxon>
        <taxon>Burkholderiaceae</taxon>
        <taxon>Paraburkholderia</taxon>
    </lineage>
</organism>
<comment type="caution">
    <text evidence="2">The sequence shown here is derived from an EMBL/GenBank/DDBJ whole genome shotgun (WGS) entry which is preliminary data.</text>
</comment>
<evidence type="ECO:0000313" key="2">
    <source>
        <dbReference type="EMBL" id="MBC8752665.1"/>
    </source>
</evidence>
<evidence type="ECO:0000313" key="3">
    <source>
        <dbReference type="Proteomes" id="UP000736373"/>
    </source>
</evidence>
<accession>A0ABR7Q290</accession>